<protein>
    <submittedName>
        <fullName evidence="1">Uncharacterized protein</fullName>
    </submittedName>
</protein>
<accession>A0A0J1BIK2</accession>
<evidence type="ECO:0000313" key="2">
    <source>
        <dbReference type="Proteomes" id="UP000036367"/>
    </source>
</evidence>
<sequence>MFDGSLDALCLLPPQFGTGRRGVSPTPPAFEVQRLEGPAVKLPTRLFLDEAPWYRWSPKIAQTLASHLQQLGILTSYLQSELGIEADSDSPQEPEESKGVTHPLQLLPYRGERYGLRADDFETATAIDLRLSPLRDASGRFAYCAEQIRRWEATPEEQPLSGGGWVSAFTLPPDVLDLEHLPSKIHQLRHLAPQAAISVSVTPEWVWHHRETLLAIPADCLLIRAGQISIPGLQFAELLHQLVQQPSVPPLWLTPPRWENQHVASVDDCIKLVSLGVSAIAIDGWMKEVFDAIDHVPEPSIYSGNPESQLDQAIKPILESHLLPQIERFTALITTITHSPSLGTFDKPTADRLNILHLGH</sequence>
<proteinExistence type="predicted"/>
<name>A0A0J1BIK2_RHOIS</name>
<dbReference type="OrthoDB" id="237408at2"/>
<gene>
    <name evidence="1" type="ORF">RISK_001504</name>
</gene>
<keyword evidence="2" id="KW-1185">Reference proteome</keyword>
<evidence type="ECO:0000313" key="1">
    <source>
        <dbReference type="EMBL" id="KLU06293.1"/>
    </source>
</evidence>
<reference evidence="1" key="1">
    <citation type="submission" date="2015-05" db="EMBL/GenBank/DDBJ databases">
        <title>Permanent draft genome of Rhodopirellula islandicus K833.</title>
        <authorList>
            <person name="Kizina J."/>
            <person name="Richter M."/>
            <person name="Glockner F.O."/>
            <person name="Harder J."/>
        </authorList>
    </citation>
    <scope>NUCLEOTIDE SEQUENCE [LARGE SCALE GENOMIC DNA]</scope>
    <source>
        <strain evidence="1">K833</strain>
    </source>
</reference>
<dbReference type="Proteomes" id="UP000036367">
    <property type="component" value="Unassembled WGS sequence"/>
</dbReference>
<dbReference type="AlphaFoldDB" id="A0A0J1BIK2"/>
<organism evidence="1 2">
    <name type="scientific">Rhodopirellula islandica</name>
    <dbReference type="NCBI Taxonomy" id="595434"/>
    <lineage>
        <taxon>Bacteria</taxon>
        <taxon>Pseudomonadati</taxon>
        <taxon>Planctomycetota</taxon>
        <taxon>Planctomycetia</taxon>
        <taxon>Pirellulales</taxon>
        <taxon>Pirellulaceae</taxon>
        <taxon>Rhodopirellula</taxon>
    </lineage>
</organism>
<comment type="caution">
    <text evidence="1">The sequence shown here is derived from an EMBL/GenBank/DDBJ whole genome shotgun (WGS) entry which is preliminary data.</text>
</comment>
<dbReference type="PATRIC" id="fig|595434.4.peg.1439"/>
<dbReference type="EMBL" id="LECT01000015">
    <property type="protein sequence ID" value="KLU06293.1"/>
    <property type="molecule type" value="Genomic_DNA"/>
</dbReference>
<dbReference type="RefSeq" id="WP_047813388.1">
    <property type="nucleotide sequence ID" value="NZ_LECT01000015.1"/>
</dbReference>